<dbReference type="Gramene" id="Pp3c22_21860V3.1">
    <property type="protein sequence ID" value="Pp3c22_21860V3.1"/>
    <property type="gene ID" value="Pp3c22_21860"/>
</dbReference>
<dbReference type="AlphaFoldDB" id="A0A2K1IP98"/>
<evidence type="ECO:0000313" key="2">
    <source>
        <dbReference type="EnsemblPlants" id="Pp3c22_21860V3.1"/>
    </source>
</evidence>
<reference evidence="2" key="3">
    <citation type="submission" date="2020-12" db="UniProtKB">
        <authorList>
            <consortium name="EnsemblPlants"/>
        </authorList>
    </citation>
    <scope>IDENTIFICATION</scope>
</reference>
<proteinExistence type="predicted"/>
<dbReference type="InParanoid" id="A0A2K1IP98"/>
<evidence type="ECO:0000313" key="1">
    <source>
        <dbReference type="EMBL" id="PNR31105.1"/>
    </source>
</evidence>
<dbReference type="EnsemblPlants" id="Pp3c22_21860V3.1">
    <property type="protein sequence ID" value="Pp3c22_21860V3.1"/>
    <property type="gene ID" value="Pp3c22_21860"/>
</dbReference>
<name>A0A2K1IP98_PHYPA</name>
<accession>A0A2K1IP98</accession>
<reference evidence="1 3" key="1">
    <citation type="journal article" date="2008" name="Science">
        <title>The Physcomitrella genome reveals evolutionary insights into the conquest of land by plants.</title>
        <authorList>
            <person name="Rensing S."/>
            <person name="Lang D."/>
            <person name="Zimmer A."/>
            <person name="Terry A."/>
            <person name="Salamov A."/>
            <person name="Shapiro H."/>
            <person name="Nishiyama T."/>
            <person name="Perroud P.-F."/>
            <person name="Lindquist E."/>
            <person name="Kamisugi Y."/>
            <person name="Tanahashi T."/>
            <person name="Sakakibara K."/>
            <person name="Fujita T."/>
            <person name="Oishi K."/>
            <person name="Shin-I T."/>
            <person name="Kuroki Y."/>
            <person name="Toyoda A."/>
            <person name="Suzuki Y."/>
            <person name="Hashimoto A."/>
            <person name="Yamaguchi K."/>
            <person name="Sugano A."/>
            <person name="Kohara Y."/>
            <person name="Fujiyama A."/>
            <person name="Anterola A."/>
            <person name="Aoki S."/>
            <person name="Ashton N."/>
            <person name="Barbazuk W.B."/>
            <person name="Barker E."/>
            <person name="Bennetzen J."/>
            <person name="Bezanilla M."/>
            <person name="Blankenship R."/>
            <person name="Cho S.H."/>
            <person name="Dutcher S."/>
            <person name="Estelle M."/>
            <person name="Fawcett J.A."/>
            <person name="Gundlach H."/>
            <person name="Hanada K."/>
            <person name="Heyl A."/>
            <person name="Hicks K.A."/>
            <person name="Hugh J."/>
            <person name="Lohr M."/>
            <person name="Mayer K."/>
            <person name="Melkozernov A."/>
            <person name="Murata T."/>
            <person name="Nelson D."/>
            <person name="Pils B."/>
            <person name="Prigge M."/>
            <person name="Reiss B."/>
            <person name="Renner T."/>
            <person name="Rombauts S."/>
            <person name="Rushton P."/>
            <person name="Sanderfoot A."/>
            <person name="Schween G."/>
            <person name="Shiu S.-H."/>
            <person name="Stueber K."/>
            <person name="Theodoulou F.L."/>
            <person name="Tu H."/>
            <person name="Van de Peer Y."/>
            <person name="Verrier P.J."/>
            <person name="Waters E."/>
            <person name="Wood A."/>
            <person name="Yang L."/>
            <person name="Cove D."/>
            <person name="Cuming A."/>
            <person name="Hasebe M."/>
            <person name="Lucas S."/>
            <person name="Mishler D.B."/>
            <person name="Reski R."/>
            <person name="Grigoriev I."/>
            <person name="Quatrano R.S."/>
            <person name="Boore J.L."/>
        </authorList>
    </citation>
    <scope>NUCLEOTIDE SEQUENCE [LARGE SCALE GENOMIC DNA]</scope>
    <source>
        <strain evidence="2 3">cv. Gransden 2004</strain>
    </source>
</reference>
<reference evidence="1 3" key="2">
    <citation type="journal article" date="2018" name="Plant J.">
        <title>The Physcomitrella patens chromosome-scale assembly reveals moss genome structure and evolution.</title>
        <authorList>
            <person name="Lang D."/>
            <person name="Ullrich K.K."/>
            <person name="Murat F."/>
            <person name="Fuchs J."/>
            <person name="Jenkins J."/>
            <person name="Haas F.B."/>
            <person name="Piednoel M."/>
            <person name="Gundlach H."/>
            <person name="Van Bel M."/>
            <person name="Meyberg R."/>
            <person name="Vives C."/>
            <person name="Morata J."/>
            <person name="Symeonidi A."/>
            <person name="Hiss M."/>
            <person name="Muchero W."/>
            <person name="Kamisugi Y."/>
            <person name="Saleh O."/>
            <person name="Blanc G."/>
            <person name="Decker E.L."/>
            <person name="van Gessel N."/>
            <person name="Grimwood J."/>
            <person name="Hayes R.D."/>
            <person name="Graham S.W."/>
            <person name="Gunter L.E."/>
            <person name="McDaniel S.F."/>
            <person name="Hoernstein S.N.W."/>
            <person name="Larsson A."/>
            <person name="Li F.W."/>
            <person name="Perroud P.F."/>
            <person name="Phillips J."/>
            <person name="Ranjan P."/>
            <person name="Rokshar D.S."/>
            <person name="Rothfels C.J."/>
            <person name="Schneider L."/>
            <person name="Shu S."/>
            <person name="Stevenson D.W."/>
            <person name="Thummler F."/>
            <person name="Tillich M."/>
            <person name="Villarreal Aguilar J.C."/>
            <person name="Widiez T."/>
            <person name="Wong G.K."/>
            <person name="Wymore A."/>
            <person name="Zhang Y."/>
            <person name="Zimmer A.D."/>
            <person name="Quatrano R.S."/>
            <person name="Mayer K.F.X."/>
            <person name="Goodstein D."/>
            <person name="Casacuberta J.M."/>
            <person name="Vandepoele K."/>
            <person name="Reski R."/>
            <person name="Cuming A.C."/>
            <person name="Tuskan G.A."/>
            <person name="Maumus F."/>
            <person name="Salse J."/>
            <person name="Schmutz J."/>
            <person name="Rensing S.A."/>
        </authorList>
    </citation>
    <scope>NUCLEOTIDE SEQUENCE [LARGE SCALE GENOMIC DNA]</scope>
    <source>
        <strain evidence="2 3">cv. Gransden 2004</strain>
    </source>
</reference>
<dbReference type="EMBL" id="ABEU02000022">
    <property type="protein sequence ID" value="PNR31105.1"/>
    <property type="molecule type" value="Genomic_DNA"/>
</dbReference>
<gene>
    <name evidence="1" type="ORF">PHYPA_027421</name>
</gene>
<sequence length="185" mass="20731">MVHQIYAHTSIYQTSQTTIPDQDFRCNGGLKYRPQNCCKQLPHLKGFSDLLARRRPIAIYSLCVVQRIVLDKIVHHGLEVVTLIATVARWHCGHCGSCRRCAQVSHAQIIVPQFEPLGWAKHCLPGGCRPSCNKAPDCDKVCSRAVCTWRQVCVSCPLQACEEGDGGQCRHSKSREPSMRGFFLL</sequence>
<protein>
    <submittedName>
        <fullName evidence="1 2">Uncharacterized protein</fullName>
    </submittedName>
</protein>
<evidence type="ECO:0000313" key="3">
    <source>
        <dbReference type="Proteomes" id="UP000006727"/>
    </source>
</evidence>
<organism evidence="1">
    <name type="scientific">Physcomitrium patens</name>
    <name type="common">Spreading-leaved earth moss</name>
    <name type="synonym">Physcomitrella patens</name>
    <dbReference type="NCBI Taxonomy" id="3218"/>
    <lineage>
        <taxon>Eukaryota</taxon>
        <taxon>Viridiplantae</taxon>
        <taxon>Streptophyta</taxon>
        <taxon>Embryophyta</taxon>
        <taxon>Bryophyta</taxon>
        <taxon>Bryophytina</taxon>
        <taxon>Bryopsida</taxon>
        <taxon>Funariidae</taxon>
        <taxon>Funariales</taxon>
        <taxon>Funariaceae</taxon>
        <taxon>Physcomitrium</taxon>
    </lineage>
</organism>
<dbReference type="Proteomes" id="UP000006727">
    <property type="component" value="Chromosome 22"/>
</dbReference>
<keyword evidence="3" id="KW-1185">Reference proteome</keyword>